<name>F2JGL1_CELLD</name>
<protein>
    <submittedName>
        <fullName evidence="12">Polar amino acid ABC transporter, inner membrane subunit</fullName>
    </submittedName>
</protein>
<keyword evidence="6" id="KW-0029">Amino-acid transport</keyword>
<dbReference type="GO" id="GO:0006865">
    <property type="term" value="P:amino acid transport"/>
    <property type="evidence" value="ECO:0007669"/>
    <property type="project" value="UniProtKB-KW"/>
</dbReference>
<evidence type="ECO:0000256" key="5">
    <source>
        <dbReference type="ARBA" id="ARBA00022692"/>
    </source>
</evidence>
<evidence type="ECO:0000256" key="8">
    <source>
        <dbReference type="ARBA" id="ARBA00023136"/>
    </source>
</evidence>
<dbReference type="GO" id="GO:0043190">
    <property type="term" value="C:ATP-binding cassette (ABC) transporter complex"/>
    <property type="evidence" value="ECO:0007669"/>
    <property type="project" value="InterPro"/>
</dbReference>
<dbReference type="HOGENOM" id="CLU_019602_1_0_9"/>
<evidence type="ECO:0000256" key="2">
    <source>
        <dbReference type="ARBA" id="ARBA00010072"/>
    </source>
</evidence>
<evidence type="ECO:0000259" key="11">
    <source>
        <dbReference type="PROSITE" id="PS50928"/>
    </source>
</evidence>
<evidence type="ECO:0000256" key="9">
    <source>
        <dbReference type="RuleBase" id="RU363032"/>
    </source>
</evidence>
<dbReference type="Proteomes" id="UP000008467">
    <property type="component" value="Chromosome"/>
</dbReference>
<dbReference type="EMBL" id="CP002582">
    <property type="protein sequence ID" value="ADZ82966.1"/>
    <property type="molecule type" value="Genomic_DNA"/>
</dbReference>
<accession>F2JGL1</accession>
<dbReference type="CDD" id="cd06261">
    <property type="entry name" value="TM_PBP2"/>
    <property type="match status" value="1"/>
</dbReference>
<dbReference type="NCBIfam" id="TIGR01726">
    <property type="entry name" value="HEQRo_perm_3TM"/>
    <property type="match status" value="1"/>
</dbReference>
<dbReference type="Pfam" id="PF00528">
    <property type="entry name" value="BPD_transp_1"/>
    <property type="match status" value="1"/>
</dbReference>
<evidence type="ECO:0000256" key="6">
    <source>
        <dbReference type="ARBA" id="ARBA00022970"/>
    </source>
</evidence>
<evidence type="ECO:0000256" key="3">
    <source>
        <dbReference type="ARBA" id="ARBA00022448"/>
    </source>
</evidence>
<keyword evidence="5 9" id="KW-0812">Transmembrane</keyword>
<dbReference type="GO" id="GO:0022857">
    <property type="term" value="F:transmembrane transporter activity"/>
    <property type="evidence" value="ECO:0007669"/>
    <property type="project" value="InterPro"/>
</dbReference>
<evidence type="ECO:0000313" key="13">
    <source>
        <dbReference type="Proteomes" id="UP000008467"/>
    </source>
</evidence>
<feature type="transmembrane region" description="Helical" evidence="9">
    <location>
        <begin position="162"/>
        <end position="181"/>
    </location>
</feature>
<dbReference type="InterPro" id="IPR035906">
    <property type="entry name" value="MetI-like_sf"/>
</dbReference>
<keyword evidence="13" id="KW-1185">Reference proteome</keyword>
<dbReference type="PROSITE" id="PS50928">
    <property type="entry name" value="ABC_TM1"/>
    <property type="match status" value="1"/>
</dbReference>
<evidence type="ECO:0000256" key="4">
    <source>
        <dbReference type="ARBA" id="ARBA00022475"/>
    </source>
</evidence>
<keyword evidence="7 9" id="KW-1133">Transmembrane helix</keyword>
<evidence type="ECO:0000256" key="7">
    <source>
        <dbReference type="ARBA" id="ARBA00022989"/>
    </source>
</evidence>
<feature type="domain" description="ABC transmembrane type-1" evidence="11">
    <location>
        <begin position="24"/>
        <end position="214"/>
    </location>
</feature>
<dbReference type="InterPro" id="IPR010065">
    <property type="entry name" value="AA_ABC_transptr_permease_3TM"/>
</dbReference>
<dbReference type="PANTHER" id="PTHR30614">
    <property type="entry name" value="MEMBRANE COMPONENT OF AMINO ACID ABC TRANSPORTER"/>
    <property type="match status" value="1"/>
</dbReference>
<dbReference type="STRING" id="642492.Clole_1238"/>
<dbReference type="eggNOG" id="COG0765">
    <property type="taxonomic scope" value="Bacteria"/>
</dbReference>
<sequence>MKGLFNLKWWMDLFEEFDLYLQGFSMTLRVSIVGLLVAIMLGVLFGVLYSTKRKPLKLIARVYIEIFQNTPLVIQIFFYYSCLPYLIGGRVDKFLLGVMGVGIYHGAYVAEVIRTGIEAVPKGQLEAANSQGFSYIQAMRYIILPQTIKIIMPPLANQALNLVKNTSVLAMVAGLDLMYFADSWASSSGGHYTQGYLVCAAMYFVICFPLASLARYLERKAKEPPKPKHPSKAVKTEVAQ</sequence>
<feature type="region of interest" description="Disordered" evidence="10">
    <location>
        <begin position="221"/>
        <end position="240"/>
    </location>
</feature>
<proteinExistence type="inferred from homology"/>
<evidence type="ECO:0000256" key="10">
    <source>
        <dbReference type="SAM" id="MobiDB-lite"/>
    </source>
</evidence>
<dbReference type="PANTHER" id="PTHR30614:SF20">
    <property type="entry name" value="GLUTAMINE TRANSPORT SYSTEM PERMEASE PROTEIN GLNP"/>
    <property type="match status" value="1"/>
</dbReference>
<feature type="transmembrane region" description="Helical" evidence="9">
    <location>
        <begin position="193"/>
        <end position="217"/>
    </location>
</feature>
<organism evidence="12 13">
    <name type="scientific">Cellulosilyticum lentocellum (strain ATCC 49066 / DSM 5427 / NCIMB 11756 / RHM5)</name>
    <name type="common">Clostridium lentocellum</name>
    <dbReference type="NCBI Taxonomy" id="642492"/>
    <lineage>
        <taxon>Bacteria</taxon>
        <taxon>Bacillati</taxon>
        <taxon>Bacillota</taxon>
        <taxon>Clostridia</taxon>
        <taxon>Lachnospirales</taxon>
        <taxon>Cellulosilyticaceae</taxon>
        <taxon>Cellulosilyticum</taxon>
    </lineage>
</organism>
<keyword evidence="4" id="KW-1003">Cell membrane</keyword>
<dbReference type="KEGG" id="cle:Clole_1238"/>
<dbReference type="Gene3D" id="1.10.3720.10">
    <property type="entry name" value="MetI-like"/>
    <property type="match status" value="1"/>
</dbReference>
<feature type="transmembrane region" description="Helical" evidence="9">
    <location>
        <begin position="94"/>
        <end position="113"/>
    </location>
</feature>
<keyword evidence="8 9" id="KW-0472">Membrane</keyword>
<evidence type="ECO:0000256" key="1">
    <source>
        <dbReference type="ARBA" id="ARBA00004651"/>
    </source>
</evidence>
<dbReference type="AlphaFoldDB" id="F2JGL1"/>
<dbReference type="RefSeq" id="WP_013656265.1">
    <property type="nucleotide sequence ID" value="NC_015275.1"/>
</dbReference>
<keyword evidence="3 9" id="KW-0813">Transport</keyword>
<feature type="transmembrane region" description="Helical" evidence="9">
    <location>
        <begin position="20"/>
        <end position="49"/>
    </location>
</feature>
<evidence type="ECO:0000313" key="12">
    <source>
        <dbReference type="EMBL" id="ADZ82966.1"/>
    </source>
</evidence>
<comment type="subcellular location">
    <subcellularLocation>
        <location evidence="1 9">Cell membrane</location>
        <topology evidence="1 9">Multi-pass membrane protein</topology>
    </subcellularLocation>
</comment>
<comment type="similarity">
    <text evidence="2">Belongs to the binding-protein-dependent transport system permease family. HisMQ subfamily.</text>
</comment>
<gene>
    <name evidence="12" type="ordered locus">Clole_1238</name>
</gene>
<dbReference type="SUPFAM" id="SSF161098">
    <property type="entry name" value="MetI-like"/>
    <property type="match status" value="1"/>
</dbReference>
<dbReference type="InterPro" id="IPR043429">
    <property type="entry name" value="ArtM/GltK/GlnP/TcyL/YhdX-like"/>
</dbReference>
<reference evidence="12 13" key="1">
    <citation type="journal article" date="2011" name="J. Bacteriol.">
        <title>Complete genome sequence of the cellulose-degrading bacterium Cellulosilyticum lentocellum.</title>
        <authorList>
            <consortium name="US DOE Joint Genome Institute"/>
            <person name="Miller D.A."/>
            <person name="Suen G."/>
            <person name="Bruce D."/>
            <person name="Copeland A."/>
            <person name="Cheng J.F."/>
            <person name="Detter C."/>
            <person name="Goodwin L.A."/>
            <person name="Han C.S."/>
            <person name="Hauser L.J."/>
            <person name="Land M.L."/>
            <person name="Lapidus A."/>
            <person name="Lucas S."/>
            <person name="Meincke L."/>
            <person name="Pitluck S."/>
            <person name="Tapia R."/>
            <person name="Teshima H."/>
            <person name="Woyke T."/>
            <person name="Fox B.G."/>
            <person name="Angert E.R."/>
            <person name="Currie C.R."/>
        </authorList>
    </citation>
    <scope>NUCLEOTIDE SEQUENCE [LARGE SCALE GENOMIC DNA]</scope>
    <source>
        <strain evidence="13">ATCC 49066 / DSM 5427 / NCIMB 11756 / RHM5</strain>
    </source>
</reference>
<dbReference type="InterPro" id="IPR000515">
    <property type="entry name" value="MetI-like"/>
</dbReference>